<keyword evidence="1" id="KW-0472">Membrane</keyword>
<evidence type="ECO:0000313" key="2">
    <source>
        <dbReference type="EMBL" id="TCK62636.1"/>
    </source>
</evidence>
<accession>A0A4R1KDF7</accession>
<reference evidence="2 3" key="1">
    <citation type="submission" date="2019-03" db="EMBL/GenBank/DDBJ databases">
        <title>Genomic Encyclopedia of Type Strains, Phase IV (KMG-IV): sequencing the most valuable type-strain genomes for metagenomic binning, comparative biology and taxonomic classification.</title>
        <authorList>
            <person name="Goeker M."/>
        </authorList>
    </citation>
    <scope>NUCLEOTIDE SEQUENCE [LARGE SCALE GENOMIC DNA]</scope>
    <source>
        <strain evidence="2 3">DSM 24984</strain>
    </source>
</reference>
<name>A0A4R1KDF7_9BACT</name>
<evidence type="ECO:0000313" key="3">
    <source>
        <dbReference type="Proteomes" id="UP000294614"/>
    </source>
</evidence>
<dbReference type="AlphaFoldDB" id="A0A4R1KDF7"/>
<evidence type="ECO:0000256" key="1">
    <source>
        <dbReference type="SAM" id="Phobius"/>
    </source>
</evidence>
<feature type="transmembrane region" description="Helical" evidence="1">
    <location>
        <begin position="7"/>
        <end position="28"/>
    </location>
</feature>
<comment type="caution">
    <text evidence="2">The sequence shown here is derived from an EMBL/GenBank/DDBJ whole genome shotgun (WGS) entry which is preliminary data.</text>
</comment>
<keyword evidence="1" id="KW-1133">Transmembrane helix</keyword>
<protein>
    <submittedName>
        <fullName evidence="2">Uncharacterized protein</fullName>
    </submittedName>
</protein>
<organism evidence="2 3">
    <name type="scientific">Seleniivibrio woodruffii</name>
    <dbReference type="NCBI Taxonomy" id="1078050"/>
    <lineage>
        <taxon>Bacteria</taxon>
        <taxon>Pseudomonadati</taxon>
        <taxon>Deferribacterota</taxon>
        <taxon>Deferribacteres</taxon>
        <taxon>Deferribacterales</taxon>
        <taxon>Geovibrionaceae</taxon>
        <taxon>Seleniivibrio</taxon>
    </lineage>
</organism>
<proteinExistence type="predicted"/>
<dbReference type="RefSeq" id="WP_132872835.1">
    <property type="nucleotide sequence ID" value="NZ_JBLJBI010000152.1"/>
</dbReference>
<gene>
    <name evidence="2" type="ORF">C8D98_1169</name>
</gene>
<sequence>MERDEAYIKPVTVAVTAAIGIFKIFPLVKGFMPNGGSGMWLMASVLCFVAYFFLYPLVKFLSAVLIGFIGLFRKQPPRL</sequence>
<dbReference type="Proteomes" id="UP000294614">
    <property type="component" value="Unassembled WGS sequence"/>
</dbReference>
<keyword evidence="3" id="KW-1185">Reference proteome</keyword>
<feature type="transmembrane region" description="Helical" evidence="1">
    <location>
        <begin position="40"/>
        <end position="72"/>
    </location>
</feature>
<keyword evidence="1" id="KW-0812">Transmembrane</keyword>
<dbReference type="EMBL" id="SMGG01000003">
    <property type="protein sequence ID" value="TCK62636.1"/>
    <property type="molecule type" value="Genomic_DNA"/>
</dbReference>